<dbReference type="SUPFAM" id="SSF51735">
    <property type="entry name" value="NAD(P)-binding Rossmann-fold domains"/>
    <property type="match status" value="1"/>
</dbReference>
<protein>
    <submittedName>
        <fullName evidence="4">Zinc-binding alcohol dehydrogenase family protein</fullName>
    </submittedName>
</protein>
<dbReference type="EMBL" id="JAHZIJ010000022">
    <property type="protein sequence ID" value="MBW7477265.1"/>
    <property type="molecule type" value="Genomic_DNA"/>
</dbReference>
<organism evidence="4 5">
    <name type="scientific">Paenibacillus oenotherae</name>
    <dbReference type="NCBI Taxonomy" id="1435645"/>
    <lineage>
        <taxon>Bacteria</taxon>
        <taxon>Bacillati</taxon>
        <taxon>Bacillota</taxon>
        <taxon>Bacilli</taxon>
        <taxon>Bacillales</taxon>
        <taxon>Paenibacillaceae</taxon>
        <taxon>Paenibacillus</taxon>
    </lineage>
</organism>
<dbReference type="SUPFAM" id="SSF50129">
    <property type="entry name" value="GroES-like"/>
    <property type="match status" value="1"/>
</dbReference>
<proteinExistence type="predicted"/>
<keyword evidence="5" id="KW-1185">Reference proteome</keyword>
<reference evidence="4 5" key="1">
    <citation type="submission" date="2021-07" db="EMBL/GenBank/DDBJ databases">
        <title>Paenibacillus radiodurans sp. nov., isolated from the southeastern edge of Tengger Desert.</title>
        <authorList>
            <person name="Zhang G."/>
        </authorList>
    </citation>
    <scope>NUCLEOTIDE SEQUENCE [LARGE SCALE GENOMIC DNA]</scope>
    <source>
        <strain evidence="4 5">DT7-4</strain>
    </source>
</reference>
<dbReference type="InterPro" id="IPR036291">
    <property type="entry name" value="NAD(P)-bd_dom_sf"/>
</dbReference>
<dbReference type="InterPro" id="IPR013149">
    <property type="entry name" value="ADH-like_C"/>
</dbReference>
<dbReference type="RefSeq" id="WP_219874518.1">
    <property type="nucleotide sequence ID" value="NZ_JAHZIJ010000022.1"/>
</dbReference>
<accession>A0ABS7DBJ7</accession>
<dbReference type="Pfam" id="PF08240">
    <property type="entry name" value="ADH_N"/>
    <property type="match status" value="1"/>
</dbReference>
<comment type="caution">
    <text evidence="4">The sequence shown here is derived from an EMBL/GenBank/DDBJ whole genome shotgun (WGS) entry which is preliminary data.</text>
</comment>
<feature type="domain" description="Alcohol dehydrogenase-like N-terminal" evidence="3">
    <location>
        <begin position="24"/>
        <end position="133"/>
    </location>
</feature>
<sequence length="337" mass="36939">MRTILCRQIDEFEMIETERPVPQTGEALVRIKRIGICGTDLHAFKGNQPYFTYPRVLGHELSGIVEQINGDRLGLAVGDQVAIIPYLECGICVACRRGKSNCCTDMRVLGVHTDGGMREYITVPTDHLVKVNDISLDHAAVIEPLSIGAHAVRRAGLSQGETVLVIGAGPIGLGVMALAKNSGARVIVMDVSEERLQFCREWAGIHDTVNALQSPVDRLRELTGGDLPTVVFDATGNVKSMTGAFDYVAHGGKLIYVGLVKSDITFNDPDFHKKELTLMGSRNATKEDFHAVLDVVRKKLVPLDDYITHRVSFNGMIDEFERWMNPAAGVIKAMVEV</sequence>
<dbReference type="InterPro" id="IPR013154">
    <property type="entry name" value="ADH-like_N"/>
</dbReference>
<evidence type="ECO:0000259" key="2">
    <source>
        <dbReference type="Pfam" id="PF00107"/>
    </source>
</evidence>
<dbReference type="InterPro" id="IPR050129">
    <property type="entry name" value="Zn_alcohol_dh"/>
</dbReference>
<dbReference type="CDD" id="cd08261">
    <property type="entry name" value="Zn_ADH7"/>
    <property type="match status" value="1"/>
</dbReference>
<dbReference type="Proteomes" id="UP000812277">
    <property type="component" value="Unassembled WGS sequence"/>
</dbReference>
<dbReference type="Gene3D" id="3.40.50.720">
    <property type="entry name" value="NAD(P)-binding Rossmann-like Domain"/>
    <property type="match status" value="1"/>
</dbReference>
<dbReference type="Pfam" id="PF00107">
    <property type="entry name" value="ADH_zinc_N"/>
    <property type="match status" value="1"/>
</dbReference>
<evidence type="ECO:0000259" key="3">
    <source>
        <dbReference type="Pfam" id="PF08240"/>
    </source>
</evidence>
<gene>
    <name evidence="4" type="ORF">K0T92_21335</name>
</gene>
<name>A0ABS7DBJ7_9BACL</name>
<dbReference type="PANTHER" id="PTHR43401:SF3">
    <property type="entry name" value="L-GALACTONATE-5-DEHYDROGENASE"/>
    <property type="match status" value="1"/>
</dbReference>
<dbReference type="PANTHER" id="PTHR43401">
    <property type="entry name" value="L-THREONINE 3-DEHYDROGENASE"/>
    <property type="match status" value="1"/>
</dbReference>
<dbReference type="InterPro" id="IPR011032">
    <property type="entry name" value="GroES-like_sf"/>
</dbReference>
<feature type="domain" description="Alcohol dehydrogenase-like C-terminal" evidence="2">
    <location>
        <begin position="170"/>
        <end position="296"/>
    </location>
</feature>
<evidence type="ECO:0000313" key="4">
    <source>
        <dbReference type="EMBL" id="MBW7477265.1"/>
    </source>
</evidence>
<keyword evidence="1" id="KW-0560">Oxidoreductase</keyword>
<dbReference type="Gene3D" id="3.90.180.10">
    <property type="entry name" value="Medium-chain alcohol dehydrogenases, catalytic domain"/>
    <property type="match status" value="1"/>
</dbReference>
<evidence type="ECO:0000256" key="1">
    <source>
        <dbReference type="ARBA" id="ARBA00023002"/>
    </source>
</evidence>
<evidence type="ECO:0000313" key="5">
    <source>
        <dbReference type="Proteomes" id="UP000812277"/>
    </source>
</evidence>